<proteinExistence type="predicted"/>
<dbReference type="Proteomes" id="UP001165064">
    <property type="component" value="Unassembled WGS sequence"/>
</dbReference>
<gene>
    <name evidence="1" type="ORF">Amon02_001214300</name>
</gene>
<dbReference type="EMBL" id="BSXS01014091">
    <property type="protein sequence ID" value="GMF04920.1"/>
    <property type="molecule type" value="Genomic_DNA"/>
</dbReference>
<evidence type="ECO:0000313" key="2">
    <source>
        <dbReference type="Proteomes" id="UP001165064"/>
    </source>
</evidence>
<keyword evidence="2" id="KW-1185">Reference proteome</keyword>
<sequence>MSAHKPESSSAKEPNLSTTVLPSSEGNQTTLGEPGAVIPKDPHSVSAFNEVRDVDAKALNEESDPIVGTGITKN</sequence>
<name>A0ACB5U9K8_AMBMO</name>
<accession>A0ACB5U9K8</accession>
<organism evidence="1 2">
    <name type="scientific">Ambrosiozyma monospora</name>
    <name type="common">Yeast</name>
    <name type="synonym">Endomycopsis monosporus</name>
    <dbReference type="NCBI Taxonomy" id="43982"/>
    <lineage>
        <taxon>Eukaryota</taxon>
        <taxon>Fungi</taxon>
        <taxon>Dikarya</taxon>
        <taxon>Ascomycota</taxon>
        <taxon>Saccharomycotina</taxon>
        <taxon>Pichiomycetes</taxon>
        <taxon>Pichiales</taxon>
        <taxon>Pichiaceae</taxon>
        <taxon>Ambrosiozyma</taxon>
    </lineage>
</organism>
<comment type="caution">
    <text evidence="1">The sequence shown here is derived from an EMBL/GenBank/DDBJ whole genome shotgun (WGS) entry which is preliminary data.</text>
</comment>
<reference evidence="1" key="1">
    <citation type="submission" date="2023-04" db="EMBL/GenBank/DDBJ databases">
        <title>Ambrosiozyma monospora NBRC 10751.</title>
        <authorList>
            <person name="Ichikawa N."/>
            <person name="Sato H."/>
            <person name="Tonouchi N."/>
        </authorList>
    </citation>
    <scope>NUCLEOTIDE SEQUENCE</scope>
    <source>
        <strain evidence="1">NBRC 10751</strain>
    </source>
</reference>
<protein>
    <submittedName>
        <fullName evidence="1">Unnamed protein product</fullName>
    </submittedName>
</protein>
<evidence type="ECO:0000313" key="1">
    <source>
        <dbReference type="EMBL" id="GMF04920.1"/>
    </source>
</evidence>